<dbReference type="PANTHER" id="PTHR35201:SF4">
    <property type="entry name" value="BETA-PINACENE SYNTHASE-RELATED"/>
    <property type="match status" value="1"/>
</dbReference>
<dbReference type="PANTHER" id="PTHR35201">
    <property type="entry name" value="TERPENE SYNTHASE"/>
    <property type="match status" value="1"/>
</dbReference>
<keyword evidence="1" id="KW-0460">Magnesium</keyword>
<comment type="similarity">
    <text evidence="1">Belongs to the terpene synthase family.</text>
</comment>
<dbReference type="EMBL" id="FUZZ01000001">
    <property type="protein sequence ID" value="SKC96169.1"/>
    <property type="molecule type" value="Genomic_DNA"/>
</dbReference>
<dbReference type="Gene3D" id="1.10.600.10">
    <property type="entry name" value="Farnesyl Diphosphate Synthase"/>
    <property type="match status" value="1"/>
</dbReference>
<sequence length="317" mass="37252">METQTLHIPALEFPTPSAISPLAEEVQVHTFKWAHEFRLESPEKLKRFNKGKFGWYAAREYPAANYEELCLVGDLITWLFTIDDKCDRFSSGTLEGAWLRNMLNGFIAIMEHRESAVETPLNDALINIRSRFQRLSPPFLYSLFCKEMVSYFEECLWETEMQEGEYSPSIREYLQWRPKTGFYIMFPLVSIFGKIDLPEEVYEHWLVKKIELLLNLTANLANDLHSLERERELKTKGLNLVLIYEQELGISLEEAIQQISDEYHRNLLTLEEHRASLPFWSPDINAQLDVYIDGLYIAIKAYFDWALIDTERYKSKV</sequence>
<gene>
    <name evidence="2" type="ORF">SAMN05660461_0621</name>
</gene>
<keyword evidence="1" id="KW-0456">Lyase</keyword>
<dbReference type="InterPro" id="IPR034686">
    <property type="entry name" value="Terpene_cyclase-like_2"/>
</dbReference>
<proteinExistence type="inferred from homology"/>
<dbReference type="AlphaFoldDB" id="A0A1T5N7J7"/>
<accession>A0A1T5N7J7</accession>
<dbReference type="SFLD" id="SFLDG01020">
    <property type="entry name" value="Terpene_Cyclase_Like_2"/>
    <property type="match status" value="1"/>
</dbReference>
<keyword evidence="1" id="KW-0479">Metal-binding</keyword>
<dbReference type="RefSeq" id="WP_079467942.1">
    <property type="nucleotide sequence ID" value="NZ_FUZZ01000001.1"/>
</dbReference>
<dbReference type="GO" id="GO:0046872">
    <property type="term" value="F:metal ion binding"/>
    <property type="evidence" value="ECO:0007669"/>
    <property type="project" value="UniProtKB-KW"/>
</dbReference>
<dbReference type="Proteomes" id="UP000190166">
    <property type="component" value="Unassembled WGS sequence"/>
</dbReference>
<protein>
    <recommendedName>
        <fullName evidence="1">Terpene synthase</fullName>
        <ecNumber evidence="1">4.2.3.-</ecNumber>
    </recommendedName>
</protein>
<evidence type="ECO:0000313" key="3">
    <source>
        <dbReference type="Proteomes" id="UP000190166"/>
    </source>
</evidence>
<name>A0A1T5N7J7_9BACT</name>
<organism evidence="2 3">
    <name type="scientific">Chitinophaga ginsengisegetis</name>
    <dbReference type="NCBI Taxonomy" id="393003"/>
    <lineage>
        <taxon>Bacteria</taxon>
        <taxon>Pseudomonadati</taxon>
        <taxon>Bacteroidota</taxon>
        <taxon>Chitinophagia</taxon>
        <taxon>Chitinophagales</taxon>
        <taxon>Chitinophagaceae</taxon>
        <taxon>Chitinophaga</taxon>
    </lineage>
</organism>
<dbReference type="InterPro" id="IPR008949">
    <property type="entry name" value="Isoprenoid_synthase_dom_sf"/>
</dbReference>
<keyword evidence="3" id="KW-1185">Reference proteome</keyword>
<dbReference type="SUPFAM" id="SSF48576">
    <property type="entry name" value="Terpenoid synthases"/>
    <property type="match status" value="1"/>
</dbReference>
<dbReference type="Pfam" id="PF19086">
    <property type="entry name" value="Terpene_syn_C_2"/>
    <property type="match status" value="1"/>
</dbReference>
<evidence type="ECO:0000256" key="1">
    <source>
        <dbReference type="RuleBase" id="RU366034"/>
    </source>
</evidence>
<dbReference type="SFLD" id="SFLDS00005">
    <property type="entry name" value="Isoprenoid_Synthase_Type_I"/>
    <property type="match status" value="1"/>
</dbReference>
<dbReference type="STRING" id="393003.SAMN05660461_0621"/>
<reference evidence="2 3" key="1">
    <citation type="submission" date="2017-02" db="EMBL/GenBank/DDBJ databases">
        <authorList>
            <person name="Peterson S.W."/>
        </authorList>
    </citation>
    <scope>NUCLEOTIDE SEQUENCE [LARGE SCALE GENOMIC DNA]</scope>
    <source>
        <strain evidence="2 3">DSM 18108</strain>
    </source>
</reference>
<dbReference type="EC" id="4.2.3.-" evidence="1"/>
<dbReference type="GO" id="GO:0010333">
    <property type="term" value="F:terpene synthase activity"/>
    <property type="evidence" value="ECO:0007669"/>
    <property type="project" value="InterPro"/>
</dbReference>
<evidence type="ECO:0000313" key="2">
    <source>
        <dbReference type="EMBL" id="SKC96169.1"/>
    </source>
</evidence>
<comment type="cofactor">
    <cofactor evidence="1">
        <name>Mg(2+)</name>
        <dbReference type="ChEBI" id="CHEBI:18420"/>
    </cofactor>
</comment>